<sequence>MRKWAPGQALHLVSKPLPLAELEVEDDGLGVPPFIRHVPFGVKGPVRIGAPRSAVQSC</sequence>
<reference evidence="1 2" key="1">
    <citation type="submission" date="2014-08" db="EMBL/GenBank/DDBJ databases">
        <authorList>
            <person name="Moulin Lionel"/>
        </authorList>
    </citation>
    <scope>NUCLEOTIDE SEQUENCE [LARGE SCALE GENOMIC DNA]</scope>
</reference>
<name>A0A090FD32_MESPL</name>
<proteinExistence type="predicted"/>
<dbReference type="AlphaFoldDB" id="A0A090FD32"/>
<gene>
    <name evidence="1" type="ORF">MPLDJ20_260047</name>
</gene>
<organism evidence="1 2">
    <name type="scientific">Mesorhizobium plurifarium</name>
    <dbReference type="NCBI Taxonomy" id="69974"/>
    <lineage>
        <taxon>Bacteria</taxon>
        <taxon>Pseudomonadati</taxon>
        <taxon>Pseudomonadota</taxon>
        <taxon>Alphaproteobacteria</taxon>
        <taxon>Hyphomicrobiales</taxon>
        <taxon>Phyllobacteriaceae</taxon>
        <taxon>Mesorhizobium</taxon>
    </lineage>
</organism>
<dbReference type="EMBL" id="CCNB01000019">
    <property type="protein sequence ID" value="CDX39571.1"/>
    <property type="molecule type" value="Genomic_DNA"/>
</dbReference>
<dbReference type="Proteomes" id="UP000046373">
    <property type="component" value="Unassembled WGS sequence"/>
</dbReference>
<protein>
    <submittedName>
        <fullName evidence="1">Uncharacterized protein</fullName>
    </submittedName>
</protein>
<evidence type="ECO:0000313" key="1">
    <source>
        <dbReference type="EMBL" id="CDX39571.1"/>
    </source>
</evidence>
<evidence type="ECO:0000313" key="2">
    <source>
        <dbReference type="Proteomes" id="UP000046373"/>
    </source>
</evidence>
<accession>A0A090FD32</accession>